<sequence length="211" mass="23953">MTTIASSNHSTSDPHFASFPKPDHANPHDHTSPYKHDHTADQSNPAAPPGYHKPSHASTDPTPLSHSHSNPIHLPSHAHAHTHAHIATPHPMASTLSYLDAHVPAFAKHHKEYTVQHDFRRAKRDARQSLDSPIPELAESETDEQHHQRLSEEEERRRIAEMLERERIEKEEQRRRTAEMGRAKWEEVVREREAARKRSGAFEDGEGGEGL</sequence>
<dbReference type="AlphaFoldDB" id="W2S9H3"/>
<dbReference type="GeneID" id="19976465"/>
<evidence type="ECO:0000313" key="2">
    <source>
        <dbReference type="EMBL" id="ETN45295.1"/>
    </source>
</evidence>
<protein>
    <submittedName>
        <fullName evidence="2">Uncharacterized protein</fullName>
    </submittedName>
</protein>
<feature type="region of interest" description="Disordered" evidence="1">
    <location>
        <begin position="124"/>
        <end position="156"/>
    </location>
</feature>
<dbReference type="HOGENOM" id="CLU_1304808_0_0_1"/>
<organism evidence="2 3">
    <name type="scientific">Cyphellophora europaea (strain CBS 101466)</name>
    <name type="common">Phialophora europaea</name>
    <dbReference type="NCBI Taxonomy" id="1220924"/>
    <lineage>
        <taxon>Eukaryota</taxon>
        <taxon>Fungi</taxon>
        <taxon>Dikarya</taxon>
        <taxon>Ascomycota</taxon>
        <taxon>Pezizomycotina</taxon>
        <taxon>Eurotiomycetes</taxon>
        <taxon>Chaetothyriomycetidae</taxon>
        <taxon>Chaetothyriales</taxon>
        <taxon>Cyphellophoraceae</taxon>
        <taxon>Cyphellophora</taxon>
    </lineage>
</organism>
<evidence type="ECO:0000313" key="3">
    <source>
        <dbReference type="Proteomes" id="UP000030752"/>
    </source>
</evidence>
<feature type="compositionally biased region" description="Polar residues" evidence="1">
    <location>
        <begin position="56"/>
        <end position="70"/>
    </location>
</feature>
<gene>
    <name evidence="2" type="ORF">HMPREF1541_09126</name>
</gene>
<feature type="compositionally biased region" description="Basic and acidic residues" evidence="1">
    <location>
        <begin position="170"/>
        <end position="196"/>
    </location>
</feature>
<dbReference type="InParanoid" id="W2S9H3"/>
<dbReference type="VEuPathDB" id="FungiDB:HMPREF1541_09126"/>
<feature type="compositionally biased region" description="Polar residues" evidence="1">
    <location>
        <begin position="1"/>
        <end position="13"/>
    </location>
</feature>
<keyword evidence="3" id="KW-1185">Reference proteome</keyword>
<feature type="region of interest" description="Disordered" evidence="1">
    <location>
        <begin position="1"/>
        <end position="75"/>
    </location>
</feature>
<dbReference type="OrthoDB" id="4121173at2759"/>
<dbReference type="EMBL" id="KB822712">
    <property type="protein sequence ID" value="ETN45295.1"/>
    <property type="molecule type" value="Genomic_DNA"/>
</dbReference>
<dbReference type="eggNOG" id="ENOG502T5KD">
    <property type="taxonomic scope" value="Eukaryota"/>
</dbReference>
<feature type="region of interest" description="Disordered" evidence="1">
    <location>
        <begin position="170"/>
        <end position="211"/>
    </location>
</feature>
<name>W2S9H3_CYPE1</name>
<feature type="compositionally biased region" description="Basic and acidic residues" evidence="1">
    <location>
        <begin position="21"/>
        <end position="40"/>
    </location>
</feature>
<accession>W2S9H3</accession>
<evidence type="ECO:0000256" key="1">
    <source>
        <dbReference type="SAM" id="MobiDB-lite"/>
    </source>
</evidence>
<dbReference type="RefSeq" id="XP_008712023.1">
    <property type="nucleotide sequence ID" value="XM_008713801.1"/>
</dbReference>
<feature type="compositionally biased region" description="Basic and acidic residues" evidence="1">
    <location>
        <begin position="143"/>
        <end position="156"/>
    </location>
</feature>
<reference evidence="2 3" key="1">
    <citation type="submission" date="2013-03" db="EMBL/GenBank/DDBJ databases">
        <title>The Genome Sequence of Phialophora europaea CBS 101466.</title>
        <authorList>
            <consortium name="The Broad Institute Genomics Platform"/>
            <person name="Cuomo C."/>
            <person name="de Hoog S."/>
            <person name="Gorbushina A."/>
            <person name="Walker B."/>
            <person name="Young S.K."/>
            <person name="Zeng Q."/>
            <person name="Gargeya S."/>
            <person name="Fitzgerald M."/>
            <person name="Haas B."/>
            <person name="Abouelleil A."/>
            <person name="Allen A.W."/>
            <person name="Alvarado L."/>
            <person name="Arachchi H.M."/>
            <person name="Berlin A.M."/>
            <person name="Chapman S.B."/>
            <person name="Gainer-Dewar J."/>
            <person name="Goldberg J."/>
            <person name="Griggs A."/>
            <person name="Gujja S."/>
            <person name="Hansen M."/>
            <person name="Howarth C."/>
            <person name="Imamovic A."/>
            <person name="Ireland A."/>
            <person name="Larimer J."/>
            <person name="McCowan C."/>
            <person name="Murphy C."/>
            <person name="Pearson M."/>
            <person name="Poon T.W."/>
            <person name="Priest M."/>
            <person name="Roberts A."/>
            <person name="Saif S."/>
            <person name="Shea T."/>
            <person name="Sisk P."/>
            <person name="Sykes S."/>
            <person name="Wortman J."/>
            <person name="Nusbaum C."/>
            <person name="Birren B."/>
        </authorList>
    </citation>
    <scope>NUCLEOTIDE SEQUENCE [LARGE SCALE GENOMIC DNA]</scope>
    <source>
        <strain evidence="2 3">CBS 101466</strain>
    </source>
</reference>
<proteinExistence type="predicted"/>
<dbReference type="Proteomes" id="UP000030752">
    <property type="component" value="Unassembled WGS sequence"/>
</dbReference>